<evidence type="ECO:0000313" key="1">
    <source>
        <dbReference type="EMBL" id="GAI80017.1"/>
    </source>
</evidence>
<comment type="caution">
    <text evidence="1">The sequence shown here is derived from an EMBL/GenBank/DDBJ whole genome shotgun (WGS) entry which is preliminary data.</text>
</comment>
<protein>
    <submittedName>
        <fullName evidence="1">Uncharacterized protein</fullName>
    </submittedName>
</protein>
<organism evidence="1">
    <name type="scientific">marine sediment metagenome</name>
    <dbReference type="NCBI Taxonomy" id="412755"/>
    <lineage>
        <taxon>unclassified sequences</taxon>
        <taxon>metagenomes</taxon>
        <taxon>ecological metagenomes</taxon>
    </lineage>
</organism>
<name>X1RH32_9ZZZZ</name>
<accession>X1RH32</accession>
<dbReference type="EMBL" id="BARW01013447">
    <property type="protein sequence ID" value="GAI80017.1"/>
    <property type="molecule type" value="Genomic_DNA"/>
</dbReference>
<gene>
    <name evidence="1" type="ORF">S12H4_24645</name>
</gene>
<sequence>MKGDEMKKKRLPRVKTVDDLAQVEKNEKDYEGAIIPIDPELAQAIINKLEQR</sequence>
<dbReference type="AlphaFoldDB" id="X1RH32"/>
<reference evidence="1" key="1">
    <citation type="journal article" date="2014" name="Front. Microbiol.">
        <title>High frequency of phylogenetically diverse reductive dehalogenase-homologous genes in deep subseafloor sedimentary metagenomes.</title>
        <authorList>
            <person name="Kawai M."/>
            <person name="Futagami T."/>
            <person name="Toyoda A."/>
            <person name="Takaki Y."/>
            <person name="Nishi S."/>
            <person name="Hori S."/>
            <person name="Arai W."/>
            <person name="Tsubouchi T."/>
            <person name="Morono Y."/>
            <person name="Uchiyama I."/>
            <person name="Ito T."/>
            <person name="Fujiyama A."/>
            <person name="Inagaki F."/>
            <person name="Takami H."/>
        </authorList>
    </citation>
    <scope>NUCLEOTIDE SEQUENCE</scope>
    <source>
        <strain evidence="1">Expedition CK06-06</strain>
    </source>
</reference>
<proteinExistence type="predicted"/>